<sequence>MATAVIMLFESGSLSPAHRHRRQLKESEPQRVIETNSPFRNIPANNTKAIREYVQTSTAASWTVRNNRVPSEVYPYTAIPITSTPAPRRNPSTPVPTSAPWSVQNERMPSEPYSYPSIYGTSTSQRNLPMPIPTASRTLPGQYRMTERPREQTTQPSNNRQNHPVPNQEGAERNVHLQYLYNKVSEDQKRQFRVLWIYHSDCVTYNRRGASPKYAKAANGTTISFTGRVSTEETLESDESLRLSLLVANDEHCPEEVLLGMDTLRINAAVLDMGQNKLLLNGVDTPLINSLETISQAPILLKNDMILQPHTDNIGAGHCEHVDLVEGVLCRTVNPSNIPLRLMKSTHDPRIPDF</sequence>
<dbReference type="Proteomes" id="UP000492821">
    <property type="component" value="Unassembled WGS sequence"/>
</dbReference>
<keyword evidence="2" id="KW-1185">Reference proteome</keyword>
<protein>
    <submittedName>
        <fullName evidence="3">Reverse transcriptase</fullName>
    </submittedName>
</protein>
<name>A0A7E4V1P3_PANRE</name>
<dbReference type="WBParaSite" id="Pan_g15513.t1">
    <property type="protein sequence ID" value="Pan_g15513.t1"/>
    <property type="gene ID" value="Pan_g15513"/>
</dbReference>
<organism evidence="2 3">
    <name type="scientific">Panagrellus redivivus</name>
    <name type="common">Microworm</name>
    <dbReference type="NCBI Taxonomy" id="6233"/>
    <lineage>
        <taxon>Eukaryota</taxon>
        <taxon>Metazoa</taxon>
        <taxon>Ecdysozoa</taxon>
        <taxon>Nematoda</taxon>
        <taxon>Chromadorea</taxon>
        <taxon>Rhabditida</taxon>
        <taxon>Tylenchina</taxon>
        <taxon>Panagrolaimomorpha</taxon>
        <taxon>Panagrolaimoidea</taxon>
        <taxon>Panagrolaimidae</taxon>
        <taxon>Panagrellus</taxon>
    </lineage>
</organism>
<evidence type="ECO:0000313" key="2">
    <source>
        <dbReference type="Proteomes" id="UP000492821"/>
    </source>
</evidence>
<accession>A0A7E4V1P3</accession>
<reference evidence="2" key="1">
    <citation type="journal article" date="2013" name="Genetics">
        <title>The draft genome and transcriptome of Panagrellus redivivus are shaped by the harsh demands of a free-living lifestyle.</title>
        <authorList>
            <person name="Srinivasan J."/>
            <person name="Dillman A.R."/>
            <person name="Macchietto M.G."/>
            <person name="Heikkinen L."/>
            <person name="Lakso M."/>
            <person name="Fracchia K.M."/>
            <person name="Antoshechkin I."/>
            <person name="Mortazavi A."/>
            <person name="Wong G."/>
            <person name="Sternberg P.W."/>
        </authorList>
    </citation>
    <scope>NUCLEOTIDE SEQUENCE [LARGE SCALE GENOMIC DNA]</scope>
    <source>
        <strain evidence="2">MT8872</strain>
    </source>
</reference>
<feature type="region of interest" description="Disordered" evidence="1">
    <location>
        <begin position="83"/>
        <end position="107"/>
    </location>
</feature>
<evidence type="ECO:0000313" key="3">
    <source>
        <dbReference type="WBParaSite" id="Pan_g15513.t1"/>
    </source>
</evidence>
<feature type="compositionally biased region" description="Polar residues" evidence="1">
    <location>
        <begin position="152"/>
        <end position="165"/>
    </location>
</feature>
<dbReference type="AlphaFoldDB" id="A0A7E4V1P3"/>
<feature type="region of interest" description="Disordered" evidence="1">
    <location>
        <begin position="122"/>
        <end position="173"/>
    </location>
</feature>
<proteinExistence type="predicted"/>
<evidence type="ECO:0000256" key="1">
    <source>
        <dbReference type="SAM" id="MobiDB-lite"/>
    </source>
</evidence>
<reference evidence="3" key="2">
    <citation type="submission" date="2020-10" db="UniProtKB">
        <authorList>
            <consortium name="WormBaseParasite"/>
        </authorList>
    </citation>
    <scope>IDENTIFICATION</scope>
</reference>